<dbReference type="Pfam" id="PF00171">
    <property type="entry name" value="Aldedh"/>
    <property type="match status" value="2"/>
</dbReference>
<dbReference type="EC" id="1.2.1.88" evidence="2"/>
<dbReference type="PANTHER" id="PTHR42862:SF1">
    <property type="entry name" value="DELTA-1-PYRROLINE-5-CARBOXYLATE DEHYDROGENASE 2, ISOFORM A-RELATED"/>
    <property type="match status" value="1"/>
</dbReference>
<dbReference type="InterPro" id="IPR016161">
    <property type="entry name" value="Ald_DH/histidinol_DH"/>
</dbReference>
<proteinExistence type="predicted"/>
<dbReference type="Proteomes" id="UP000030693">
    <property type="component" value="Unassembled WGS sequence"/>
</dbReference>
<dbReference type="GeneID" id="20529295"/>
<evidence type="ECO:0000256" key="2">
    <source>
        <dbReference type="ARBA" id="ARBA00012884"/>
    </source>
</evidence>
<dbReference type="GO" id="GO:0010133">
    <property type="term" value="P:L-proline catabolic process to L-glutamate"/>
    <property type="evidence" value="ECO:0007669"/>
    <property type="project" value="TreeGrafter"/>
</dbReference>
<dbReference type="OrthoDB" id="5322683at2759"/>
<keyword evidence="4" id="KW-0520">NAD</keyword>
<feature type="domain" description="Aldehyde dehydrogenase" evidence="6">
    <location>
        <begin position="441"/>
        <end position="535"/>
    </location>
</feature>
<dbReference type="STRING" id="691883.A0A058Z4U8"/>
<dbReference type="InterPro" id="IPR050485">
    <property type="entry name" value="Proline_metab_enzyme"/>
</dbReference>
<dbReference type="InterPro" id="IPR016160">
    <property type="entry name" value="Ald_DH_CS_CYS"/>
</dbReference>
<dbReference type="OMA" id="FAGIHFT"/>
<gene>
    <name evidence="7" type="ORF">H696_04570</name>
</gene>
<keyword evidence="3" id="KW-0560">Oxidoreductase</keyword>
<dbReference type="InterPro" id="IPR016162">
    <property type="entry name" value="Ald_DH_N"/>
</dbReference>
<evidence type="ECO:0000256" key="3">
    <source>
        <dbReference type="ARBA" id="ARBA00023002"/>
    </source>
</evidence>
<evidence type="ECO:0000256" key="1">
    <source>
        <dbReference type="ARBA" id="ARBA00004786"/>
    </source>
</evidence>
<dbReference type="GO" id="GO:0009898">
    <property type="term" value="C:cytoplasmic side of plasma membrane"/>
    <property type="evidence" value="ECO:0007669"/>
    <property type="project" value="TreeGrafter"/>
</dbReference>
<dbReference type="RefSeq" id="XP_009496727.1">
    <property type="nucleotide sequence ID" value="XM_009498452.1"/>
</dbReference>
<feature type="domain" description="Aldehyde dehydrogenase" evidence="6">
    <location>
        <begin position="36"/>
        <end position="416"/>
    </location>
</feature>
<evidence type="ECO:0000313" key="8">
    <source>
        <dbReference type="Proteomes" id="UP000030693"/>
    </source>
</evidence>
<comment type="catalytic activity">
    <reaction evidence="5">
        <text>L-glutamate 5-semialdehyde + NAD(+) + H2O = L-glutamate + NADH + 2 H(+)</text>
        <dbReference type="Rhea" id="RHEA:30235"/>
        <dbReference type="ChEBI" id="CHEBI:15377"/>
        <dbReference type="ChEBI" id="CHEBI:15378"/>
        <dbReference type="ChEBI" id="CHEBI:29985"/>
        <dbReference type="ChEBI" id="CHEBI:57540"/>
        <dbReference type="ChEBI" id="CHEBI:57945"/>
        <dbReference type="ChEBI" id="CHEBI:58066"/>
        <dbReference type="EC" id="1.2.1.88"/>
    </reaction>
</comment>
<dbReference type="EMBL" id="KB932207">
    <property type="protein sequence ID" value="KCV69156.1"/>
    <property type="molecule type" value="Genomic_DNA"/>
</dbReference>
<organism evidence="7">
    <name type="scientific">Fonticula alba</name>
    <name type="common">Slime mold</name>
    <dbReference type="NCBI Taxonomy" id="691883"/>
    <lineage>
        <taxon>Eukaryota</taxon>
        <taxon>Rotosphaerida</taxon>
        <taxon>Fonticulaceae</taxon>
        <taxon>Fonticula</taxon>
    </lineage>
</organism>
<sequence>MSSYGTLAAYERMRTRDPVDIPMIINGQEVFTGNVVELTPPHDHKNVYARIHVADGTGLVKEAVSGALAARAEWESMSSEARSGIFLRAARLLSTKYRHEVCAATMLGLSKNLFQAEIDAACETIDFWRFNAFYANEIYSHQPAAHSPGVWNRLEHRPLEGFVAAISPFNFIAIGSNLASAPAQMGNVVVLKPALETGLASSLMMRILQEAGLPPGVIQYVPVLDPRGDFTQDALHHPALGGLHFTGSTNVFAQLQRDIAAGIGGNPDTDPAPGDSTGRQPYHSFPRLVGETGGKNYLFAHESALASEEGRRDVAAQLLRGAFEFNGQKCSATSRAYVPASQWPALRRVLEEEVARIKVTGPSDPQSFVTAVINRPAFDRLASAIEGAKADPEMDLVAGGECDDRVGYFVGPTVLAVDLASLGGGASAAGHMAALERAHAKHTVRSELFGPVITVVVYDDQHWQAVARAAADASPYALTGAIFARDRRVLEELASTLRHAQGNLYLNDKSTGAVVGQQPFGGSRRSGTNDKAGHALNLQRWVSTMAIKENLSAPLTTWEYPYMME</sequence>
<dbReference type="Gene3D" id="3.40.605.10">
    <property type="entry name" value="Aldehyde Dehydrogenase, Chain A, domain 1"/>
    <property type="match status" value="1"/>
</dbReference>
<dbReference type="FunFam" id="3.40.605.10:FF:000006">
    <property type="entry name" value="1-pyrroline-5-carboxylate dehydrogenase"/>
    <property type="match status" value="1"/>
</dbReference>
<evidence type="ECO:0000313" key="7">
    <source>
        <dbReference type="EMBL" id="KCV69156.1"/>
    </source>
</evidence>
<dbReference type="InterPro" id="IPR015590">
    <property type="entry name" value="Aldehyde_DH_dom"/>
</dbReference>
<accession>A0A058Z4U8</accession>
<dbReference type="PANTHER" id="PTHR42862">
    <property type="entry name" value="DELTA-1-PYRROLINE-5-CARBOXYLATE DEHYDROGENASE 1, ISOFORM A-RELATED"/>
    <property type="match status" value="1"/>
</dbReference>
<dbReference type="AlphaFoldDB" id="A0A058Z4U8"/>
<dbReference type="Gene3D" id="3.40.309.10">
    <property type="entry name" value="Aldehyde Dehydrogenase, Chain A, domain 2"/>
    <property type="match status" value="1"/>
</dbReference>
<protein>
    <recommendedName>
        <fullName evidence="2">L-glutamate gamma-semialdehyde dehydrogenase</fullName>
        <ecNumber evidence="2">1.2.1.88</ecNumber>
    </recommendedName>
</protein>
<dbReference type="eggNOG" id="KOG2455">
    <property type="taxonomic scope" value="Eukaryota"/>
</dbReference>
<dbReference type="PROSITE" id="PS00070">
    <property type="entry name" value="ALDEHYDE_DEHYDR_CYS"/>
    <property type="match status" value="1"/>
</dbReference>
<evidence type="ECO:0000259" key="6">
    <source>
        <dbReference type="Pfam" id="PF00171"/>
    </source>
</evidence>
<dbReference type="GO" id="GO:0003842">
    <property type="term" value="F:L-glutamate gamma-semialdehyde dehydrogenase activity"/>
    <property type="evidence" value="ECO:0007669"/>
    <property type="project" value="UniProtKB-EC"/>
</dbReference>
<keyword evidence="8" id="KW-1185">Reference proteome</keyword>
<evidence type="ECO:0000256" key="5">
    <source>
        <dbReference type="ARBA" id="ARBA00048142"/>
    </source>
</evidence>
<dbReference type="SUPFAM" id="SSF53720">
    <property type="entry name" value="ALDH-like"/>
    <property type="match status" value="1"/>
</dbReference>
<comment type="pathway">
    <text evidence="1">Amino-acid degradation; L-proline degradation into L-glutamate; L-glutamate from L-proline: step 2/2.</text>
</comment>
<name>A0A058Z4U8_FONAL</name>
<dbReference type="InterPro" id="IPR016163">
    <property type="entry name" value="Ald_DH_C"/>
</dbReference>
<reference evidence="7" key="1">
    <citation type="submission" date="2013-04" db="EMBL/GenBank/DDBJ databases">
        <title>The Genome Sequence of Fonticula alba ATCC 38817.</title>
        <authorList>
            <consortium name="The Broad Institute Genomics Platform"/>
            <person name="Russ C."/>
            <person name="Cuomo C."/>
            <person name="Burger G."/>
            <person name="Gray M.W."/>
            <person name="Holland P.W.H."/>
            <person name="King N."/>
            <person name="Lang F.B.F."/>
            <person name="Roger A.J."/>
            <person name="Ruiz-Trillo I."/>
            <person name="Brown M."/>
            <person name="Walker B."/>
            <person name="Young S."/>
            <person name="Zeng Q."/>
            <person name="Gargeya S."/>
            <person name="Fitzgerald M."/>
            <person name="Haas B."/>
            <person name="Abouelleil A."/>
            <person name="Allen A.W."/>
            <person name="Alvarado L."/>
            <person name="Arachchi H.M."/>
            <person name="Berlin A.M."/>
            <person name="Chapman S.B."/>
            <person name="Gainer-Dewar J."/>
            <person name="Goldberg J."/>
            <person name="Griggs A."/>
            <person name="Gujja S."/>
            <person name="Hansen M."/>
            <person name="Howarth C."/>
            <person name="Imamovic A."/>
            <person name="Ireland A."/>
            <person name="Larimer J."/>
            <person name="McCowan C."/>
            <person name="Murphy C."/>
            <person name="Pearson M."/>
            <person name="Poon T.W."/>
            <person name="Priest M."/>
            <person name="Roberts A."/>
            <person name="Saif S."/>
            <person name="Shea T."/>
            <person name="Sisk P."/>
            <person name="Sykes S."/>
            <person name="Wortman J."/>
            <person name="Nusbaum C."/>
            <person name="Birren B."/>
        </authorList>
    </citation>
    <scope>NUCLEOTIDE SEQUENCE [LARGE SCALE GENOMIC DNA]</scope>
    <source>
        <strain evidence="7">ATCC 38817</strain>
    </source>
</reference>
<evidence type="ECO:0000256" key="4">
    <source>
        <dbReference type="ARBA" id="ARBA00023027"/>
    </source>
</evidence>